<dbReference type="SUPFAM" id="SSF53720">
    <property type="entry name" value="ALDH-like"/>
    <property type="match status" value="1"/>
</dbReference>
<comment type="similarity">
    <text evidence="3">Belongs to the aldehyde dehydrogenase family.</text>
</comment>
<dbReference type="InterPro" id="IPR016160">
    <property type="entry name" value="Ald_DH_CS_CYS"/>
</dbReference>
<sequence length="498" mass="54656">MAPQFPPAILNPEIKYRQLFINNQFVPAKDGTTFSVESPITGEEICQVSRAKKADVDAAVAAAKKAYSPGSEWRTMNPKTRALYLNKLADLIDRDRHYIASLESLDCGRHYVTILAGDIQMCIETLRYFAGWCDKDHGKTIPYDKDHFCFTRHEPMGVCGAITPWNVPMIIFFWKLAPCLATGNVLVAKPSELTPLTALYVASLVKEAGFPPGVVNVIPGYGMEAGEALSRHMDVNKIAFTGSGVTGRKIQIAAAESNLKRVSLELGGKSPNIIFSDVNLDYAIQMAHTAIFSNNGQVCCAGSRTFVHEDIYDEFVKRSVKRAQEGQMGDPREFATEHGPQVSKVQKDKILGLLQSGKDQGATVLCGGGSVEDRKGYYVQPTVLTNLKDDMTVSKEEIFGPVQQIYKFKDVSEVIERANNTAYGLAAAVFTNDINKAMEIANSVEAGTVWVNCFFDMNPTAPFGGYKASGIGRDLSEYALREYTQVKVVTIKLNTPSL</sequence>
<evidence type="ECO:0000313" key="6">
    <source>
        <dbReference type="Proteomes" id="UP001642483"/>
    </source>
</evidence>
<keyword evidence="6" id="KW-1185">Reference proteome</keyword>
<keyword evidence="1 3" id="KW-0560">Oxidoreductase</keyword>
<accession>A0ABP0H477</accession>
<organism evidence="5 6">
    <name type="scientific">Clavelina lepadiformis</name>
    <name type="common">Light-bulb sea squirt</name>
    <name type="synonym">Ascidia lepadiformis</name>
    <dbReference type="NCBI Taxonomy" id="159417"/>
    <lineage>
        <taxon>Eukaryota</taxon>
        <taxon>Metazoa</taxon>
        <taxon>Chordata</taxon>
        <taxon>Tunicata</taxon>
        <taxon>Ascidiacea</taxon>
        <taxon>Aplousobranchia</taxon>
        <taxon>Clavelinidae</taxon>
        <taxon>Clavelina</taxon>
    </lineage>
</organism>
<evidence type="ECO:0000256" key="3">
    <source>
        <dbReference type="RuleBase" id="RU003345"/>
    </source>
</evidence>
<evidence type="ECO:0000259" key="4">
    <source>
        <dbReference type="Pfam" id="PF00171"/>
    </source>
</evidence>
<dbReference type="Gene3D" id="3.40.309.10">
    <property type="entry name" value="Aldehyde Dehydrogenase, Chain A, domain 2"/>
    <property type="match status" value="1"/>
</dbReference>
<gene>
    <name evidence="5" type="ORF">CVLEPA_LOCUS31980</name>
</gene>
<comment type="caution">
    <text evidence="5">The sequence shown here is derived from an EMBL/GenBank/DDBJ whole genome shotgun (WGS) entry which is preliminary data.</text>
</comment>
<feature type="active site" evidence="2">
    <location>
        <position position="265"/>
    </location>
</feature>
<protein>
    <recommendedName>
        <fullName evidence="4">Aldehyde dehydrogenase domain-containing protein</fullName>
    </recommendedName>
</protein>
<evidence type="ECO:0000313" key="5">
    <source>
        <dbReference type="EMBL" id="CAK8698547.1"/>
    </source>
</evidence>
<evidence type="ECO:0000256" key="2">
    <source>
        <dbReference type="PROSITE-ProRule" id="PRU10007"/>
    </source>
</evidence>
<dbReference type="Gene3D" id="3.40.605.10">
    <property type="entry name" value="Aldehyde Dehydrogenase, Chain A, domain 1"/>
    <property type="match status" value="1"/>
</dbReference>
<dbReference type="EMBL" id="CAWYQH010000174">
    <property type="protein sequence ID" value="CAK8698547.1"/>
    <property type="molecule type" value="Genomic_DNA"/>
</dbReference>
<feature type="domain" description="Aldehyde dehydrogenase" evidence="4">
    <location>
        <begin position="26"/>
        <end position="489"/>
    </location>
</feature>
<dbReference type="Proteomes" id="UP001642483">
    <property type="component" value="Unassembled WGS sequence"/>
</dbReference>
<reference evidence="5 6" key="1">
    <citation type="submission" date="2024-02" db="EMBL/GenBank/DDBJ databases">
        <authorList>
            <person name="Daric V."/>
            <person name="Darras S."/>
        </authorList>
    </citation>
    <scope>NUCLEOTIDE SEQUENCE [LARGE SCALE GENOMIC DNA]</scope>
</reference>
<evidence type="ECO:0000256" key="1">
    <source>
        <dbReference type="ARBA" id="ARBA00023002"/>
    </source>
</evidence>
<dbReference type="InterPro" id="IPR016162">
    <property type="entry name" value="Ald_DH_N"/>
</dbReference>
<dbReference type="InterPro" id="IPR016161">
    <property type="entry name" value="Ald_DH/histidinol_DH"/>
</dbReference>
<dbReference type="PROSITE" id="PS00070">
    <property type="entry name" value="ALDEHYDE_DEHYDR_CYS"/>
    <property type="match status" value="1"/>
</dbReference>
<dbReference type="InterPro" id="IPR029510">
    <property type="entry name" value="Ald_DH_CS_GLU"/>
</dbReference>
<dbReference type="PROSITE" id="PS00687">
    <property type="entry name" value="ALDEHYDE_DEHYDR_GLU"/>
    <property type="match status" value="1"/>
</dbReference>
<dbReference type="InterPro" id="IPR016163">
    <property type="entry name" value="Ald_DH_C"/>
</dbReference>
<proteinExistence type="inferred from homology"/>
<dbReference type="InterPro" id="IPR015590">
    <property type="entry name" value="Aldehyde_DH_dom"/>
</dbReference>
<name>A0ABP0H477_CLALP</name>
<dbReference type="PANTHER" id="PTHR11699">
    <property type="entry name" value="ALDEHYDE DEHYDROGENASE-RELATED"/>
    <property type="match status" value="1"/>
</dbReference>
<dbReference type="Pfam" id="PF00171">
    <property type="entry name" value="Aldedh"/>
    <property type="match status" value="1"/>
</dbReference>